<dbReference type="InterPro" id="IPR009003">
    <property type="entry name" value="Peptidase_S1_PA"/>
</dbReference>
<dbReference type="PROSITE" id="PS50240">
    <property type="entry name" value="TRYPSIN_DOM"/>
    <property type="match status" value="1"/>
</dbReference>
<dbReference type="GO" id="GO:0006508">
    <property type="term" value="P:proteolysis"/>
    <property type="evidence" value="ECO:0007669"/>
    <property type="project" value="UniProtKB-KW"/>
</dbReference>
<dbReference type="PANTHER" id="PTHR24271:SF81">
    <property type="entry name" value="GRANZYME B"/>
    <property type="match status" value="1"/>
</dbReference>
<evidence type="ECO:0000259" key="9">
    <source>
        <dbReference type="PROSITE" id="PS50240"/>
    </source>
</evidence>
<name>M7AUV6_CHEMY</name>
<dbReference type="InterPro" id="IPR043504">
    <property type="entry name" value="Peptidase_S1_PA_chymotrypsin"/>
</dbReference>
<dbReference type="PROSITE" id="PS00135">
    <property type="entry name" value="TRYPSIN_SER"/>
    <property type="match status" value="1"/>
</dbReference>
<accession>M7AUV6</accession>
<evidence type="ECO:0000256" key="2">
    <source>
        <dbReference type="ARBA" id="ARBA00022729"/>
    </source>
</evidence>
<evidence type="ECO:0000256" key="1">
    <source>
        <dbReference type="ARBA" id="ARBA00022670"/>
    </source>
</evidence>
<evidence type="ECO:0000256" key="4">
    <source>
        <dbReference type="ARBA" id="ARBA00022825"/>
    </source>
</evidence>
<dbReference type="FunFam" id="2.40.10.10:FF:000068">
    <property type="entry name" value="transmembrane protease serine 2"/>
    <property type="match status" value="1"/>
</dbReference>
<sequence>MQLLILVLLPAAFLLPPRAQAGEIIGGWEARPHSRPYMAYVKIATRRGRKTCGGFLIRDDVVLTAAHCNDEQGHITVSLGVHDLRLREWSQQEIPVLRRIPHPEYDMHSLNNDIMLLQLVHRARLNECVGLISLPSAWQGVCPGAMCSVAGWGRTSARRAKGSHVLREVDMPVLEDYVCLKDPDQIYHYYNASTMLCAGDPKQAKDSFKGDSGGPLVCSKIAQGIVSWGSLNGTPPGVYTRISRFVPWILETMRMLQP</sequence>
<evidence type="ECO:0000313" key="10">
    <source>
        <dbReference type="EMBL" id="EMP28509.1"/>
    </source>
</evidence>
<keyword evidence="11" id="KW-1185">Reference proteome</keyword>
<organism evidence="10 11">
    <name type="scientific">Chelonia mydas</name>
    <name type="common">Green sea-turtle</name>
    <name type="synonym">Chelonia agassizi</name>
    <dbReference type="NCBI Taxonomy" id="8469"/>
    <lineage>
        <taxon>Eukaryota</taxon>
        <taxon>Metazoa</taxon>
        <taxon>Chordata</taxon>
        <taxon>Craniata</taxon>
        <taxon>Vertebrata</taxon>
        <taxon>Euteleostomi</taxon>
        <taxon>Archelosauria</taxon>
        <taxon>Testudinata</taxon>
        <taxon>Testudines</taxon>
        <taxon>Cryptodira</taxon>
        <taxon>Durocryptodira</taxon>
        <taxon>Americhelydia</taxon>
        <taxon>Chelonioidea</taxon>
        <taxon>Cheloniidae</taxon>
        <taxon>Chelonia</taxon>
    </lineage>
</organism>
<dbReference type="SMART" id="SM00020">
    <property type="entry name" value="Tryp_SPc"/>
    <property type="match status" value="1"/>
</dbReference>
<keyword evidence="1 7" id="KW-0645">Protease</keyword>
<dbReference type="SUPFAM" id="SSF50494">
    <property type="entry name" value="Trypsin-like serine proteases"/>
    <property type="match status" value="1"/>
</dbReference>
<dbReference type="GO" id="GO:0004252">
    <property type="term" value="F:serine-type endopeptidase activity"/>
    <property type="evidence" value="ECO:0007669"/>
    <property type="project" value="InterPro"/>
</dbReference>
<evidence type="ECO:0000256" key="7">
    <source>
        <dbReference type="RuleBase" id="RU363034"/>
    </source>
</evidence>
<evidence type="ECO:0000256" key="6">
    <source>
        <dbReference type="ARBA" id="ARBA00023157"/>
    </source>
</evidence>
<dbReference type="STRING" id="8469.M7AUV6"/>
<dbReference type="eggNOG" id="KOG3627">
    <property type="taxonomic scope" value="Eukaryota"/>
</dbReference>
<evidence type="ECO:0000256" key="5">
    <source>
        <dbReference type="ARBA" id="ARBA00023145"/>
    </source>
</evidence>
<dbReference type="AlphaFoldDB" id="M7AUV6"/>
<dbReference type="CDD" id="cd00190">
    <property type="entry name" value="Tryp_SPc"/>
    <property type="match status" value="1"/>
</dbReference>
<dbReference type="InterPro" id="IPR001314">
    <property type="entry name" value="Peptidase_S1A"/>
</dbReference>
<dbReference type="FunFam" id="2.40.10.10:FF:000014">
    <property type="entry name" value="Complement factor D"/>
    <property type="match status" value="1"/>
</dbReference>
<dbReference type="PROSITE" id="PS00134">
    <property type="entry name" value="TRYPSIN_HIS"/>
    <property type="match status" value="1"/>
</dbReference>
<dbReference type="PANTHER" id="PTHR24271">
    <property type="entry name" value="KALLIKREIN-RELATED"/>
    <property type="match status" value="1"/>
</dbReference>
<dbReference type="InterPro" id="IPR018114">
    <property type="entry name" value="TRYPSIN_HIS"/>
</dbReference>
<keyword evidence="5" id="KW-0865">Zymogen</keyword>
<keyword evidence="6" id="KW-1015">Disulfide bond</keyword>
<keyword evidence="2 8" id="KW-0732">Signal</keyword>
<dbReference type="PRINTS" id="PR00722">
    <property type="entry name" value="CHYMOTRYPSIN"/>
</dbReference>
<dbReference type="Gene3D" id="2.40.10.10">
    <property type="entry name" value="Trypsin-like serine proteases"/>
    <property type="match status" value="2"/>
</dbReference>
<dbReference type="InterPro" id="IPR033116">
    <property type="entry name" value="TRYPSIN_SER"/>
</dbReference>
<feature type="chain" id="PRO_5004079663" evidence="8">
    <location>
        <begin position="22"/>
        <end position="258"/>
    </location>
</feature>
<evidence type="ECO:0000313" key="11">
    <source>
        <dbReference type="Proteomes" id="UP000031443"/>
    </source>
</evidence>
<proteinExistence type="predicted"/>
<dbReference type="MEROPS" id="S01.010"/>
<protein>
    <submittedName>
        <fullName evidence="10">Granzyme B</fullName>
    </submittedName>
</protein>
<dbReference type="Pfam" id="PF00089">
    <property type="entry name" value="Trypsin"/>
    <property type="match status" value="1"/>
</dbReference>
<dbReference type="InterPro" id="IPR001254">
    <property type="entry name" value="Trypsin_dom"/>
</dbReference>
<keyword evidence="4 7" id="KW-0720">Serine protease</keyword>
<dbReference type="EMBL" id="KB563010">
    <property type="protein sequence ID" value="EMP28509.1"/>
    <property type="molecule type" value="Genomic_DNA"/>
</dbReference>
<feature type="signal peptide" evidence="8">
    <location>
        <begin position="1"/>
        <end position="21"/>
    </location>
</feature>
<evidence type="ECO:0000256" key="3">
    <source>
        <dbReference type="ARBA" id="ARBA00022801"/>
    </source>
</evidence>
<feature type="domain" description="Peptidase S1" evidence="9">
    <location>
        <begin position="24"/>
        <end position="254"/>
    </location>
</feature>
<dbReference type="Proteomes" id="UP000031443">
    <property type="component" value="Unassembled WGS sequence"/>
</dbReference>
<dbReference type="GO" id="GO:0005737">
    <property type="term" value="C:cytoplasm"/>
    <property type="evidence" value="ECO:0007669"/>
    <property type="project" value="TreeGrafter"/>
</dbReference>
<evidence type="ECO:0000256" key="8">
    <source>
        <dbReference type="SAM" id="SignalP"/>
    </source>
</evidence>
<reference evidence="11" key="1">
    <citation type="journal article" date="2013" name="Nat. Genet.">
        <title>The draft genomes of soft-shell turtle and green sea turtle yield insights into the development and evolution of the turtle-specific body plan.</title>
        <authorList>
            <person name="Wang Z."/>
            <person name="Pascual-Anaya J."/>
            <person name="Zadissa A."/>
            <person name="Li W."/>
            <person name="Niimura Y."/>
            <person name="Huang Z."/>
            <person name="Li C."/>
            <person name="White S."/>
            <person name="Xiong Z."/>
            <person name="Fang D."/>
            <person name="Wang B."/>
            <person name="Ming Y."/>
            <person name="Chen Y."/>
            <person name="Zheng Y."/>
            <person name="Kuraku S."/>
            <person name="Pignatelli M."/>
            <person name="Herrero J."/>
            <person name="Beal K."/>
            <person name="Nozawa M."/>
            <person name="Li Q."/>
            <person name="Wang J."/>
            <person name="Zhang H."/>
            <person name="Yu L."/>
            <person name="Shigenobu S."/>
            <person name="Wang J."/>
            <person name="Liu J."/>
            <person name="Flicek P."/>
            <person name="Searle S."/>
            <person name="Wang J."/>
            <person name="Kuratani S."/>
            <person name="Yin Y."/>
            <person name="Aken B."/>
            <person name="Zhang G."/>
            <person name="Irie N."/>
        </authorList>
    </citation>
    <scope>NUCLEOTIDE SEQUENCE [LARGE SCALE GENOMIC DNA]</scope>
</reference>
<gene>
    <name evidence="10" type="ORF">UY3_14381</name>
</gene>
<keyword evidence="3 7" id="KW-0378">Hydrolase</keyword>